<dbReference type="GO" id="GO:0004497">
    <property type="term" value="F:monooxygenase activity"/>
    <property type="evidence" value="ECO:0007669"/>
    <property type="project" value="UniProtKB-KW"/>
</dbReference>
<comment type="similarity">
    <text evidence="2 8">Belongs to the cytochrome P450 family.</text>
</comment>
<dbReference type="SUPFAM" id="SSF48264">
    <property type="entry name" value="Cytochrome P450"/>
    <property type="match status" value="1"/>
</dbReference>
<proteinExistence type="inferred from homology"/>
<comment type="cofactor">
    <cofactor evidence="1 7">
        <name>heme</name>
        <dbReference type="ChEBI" id="CHEBI:30413"/>
    </cofactor>
</comment>
<dbReference type="InterPro" id="IPR002403">
    <property type="entry name" value="Cyt_P450_E_grp-IV"/>
</dbReference>
<dbReference type="GO" id="GO:0016705">
    <property type="term" value="F:oxidoreductase activity, acting on paired donors, with incorporation or reduction of molecular oxygen"/>
    <property type="evidence" value="ECO:0007669"/>
    <property type="project" value="InterPro"/>
</dbReference>
<name>A0A9W6DS79_9EURO</name>
<keyword evidence="7 8" id="KW-0349">Heme</keyword>
<evidence type="ECO:0000256" key="4">
    <source>
        <dbReference type="ARBA" id="ARBA00023002"/>
    </source>
</evidence>
<feature type="binding site" description="axial binding residue" evidence="7">
    <location>
        <position position="202"/>
    </location>
    <ligand>
        <name>heme</name>
        <dbReference type="ChEBI" id="CHEBI:30413"/>
    </ligand>
    <ligandPart>
        <name>Fe</name>
        <dbReference type="ChEBI" id="CHEBI:18248"/>
    </ligandPart>
</feature>
<keyword evidence="4 8" id="KW-0560">Oxidoreductase</keyword>
<dbReference type="Gene3D" id="1.10.630.10">
    <property type="entry name" value="Cytochrome P450"/>
    <property type="match status" value="1"/>
</dbReference>
<dbReference type="GO" id="GO:0020037">
    <property type="term" value="F:heme binding"/>
    <property type="evidence" value="ECO:0007669"/>
    <property type="project" value="InterPro"/>
</dbReference>
<evidence type="ECO:0000256" key="5">
    <source>
        <dbReference type="ARBA" id="ARBA00023004"/>
    </source>
</evidence>
<dbReference type="Proteomes" id="UP001143548">
    <property type="component" value="Unassembled WGS sequence"/>
</dbReference>
<dbReference type="GO" id="GO:0019748">
    <property type="term" value="P:secondary metabolic process"/>
    <property type="evidence" value="ECO:0007669"/>
    <property type="project" value="UniProtKB-ARBA"/>
</dbReference>
<dbReference type="PANTHER" id="PTHR46206">
    <property type="entry name" value="CYTOCHROME P450"/>
    <property type="match status" value="1"/>
</dbReference>
<evidence type="ECO:0000256" key="6">
    <source>
        <dbReference type="ARBA" id="ARBA00023033"/>
    </source>
</evidence>
<dbReference type="InterPro" id="IPR017972">
    <property type="entry name" value="Cyt_P450_CS"/>
</dbReference>
<comment type="caution">
    <text evidence="9">The sequence shown here is derived from an EMBL/GenBank/DDBJ whole genome shotgun (WGS) entry which is preliminary data.</text>
</comment>
<dbReference type="CDD" id="cd11041">
    <property type="entry name" value="CYP503A1-like"/>
    <property type="match status" value="1"/>
</dbReference>
<accession>A0A9W6DS79</accession>
<sequence>MIEANDKGTWSPKATEEDFNVLAWLVEAAKGSDRNPETLAHVEVLLALASVHTILLRNVNVLYDLIEHPKYIDELRDEIHDVWSTTGWNDAAESYSKLYKLDSVLRESQRLSPPTILGLKRLFKQPYTFSCGISINKGTYVALPVMEIENDPQNTVNPERFDGLRSYKMAQNRDDSRHTRTDKQFSTVEKTVLNFGYGKTSCPGRHFAGLIIKMVFVKLLTAYEFRFLPGSGRPKNYEVHEFLFPSPWDRIQIRSREDRACPF</sequence>
<keyword evidence="6 8" id="KW-0503">Monooxygenase</keyword>
<dbReference type="PROSITE" id="PS00086">
    <property type="entry name" value="CYTOCHROME_P450"/>
    <property type="match status" value="1"/>
</dbReference>
<dbReference type="GO" id="GO:0005506">
    <property type="term" value="F:iron ion binding"/>
    <property type="evidence" value="ECO:0007669"/>
    <property type="project" value="InterPro"/>
</dbReference>
<evidence type="ECO:0000256" key="1">
    <source>
        <dbReference type="ARBA" id="ARBA00001971"/>
    </source>
</evidence>
<reference evidence="9" key="1">
    <citation type="submission" date="2022-07" db="EMBL/GenBank/DDBJ databases">
        <title>Taxonomy of Aspergillus series Nigri: significant species reduction supported by multi-species coalescent approaches.</title>
        <authorList>
            <person name="Bian C."/>
            <person name="Kusuya Y."/>
            <person name="Sklenar F."/>
            <person name="D'hooge E."/>
            <person name="Yaguchi T."/>
            <person name="Takahashi H."/>
            <person name="Hubka V."/>
        </authorList>
    </citation>
    <scope>NUCLEOTIDE SEQUENCE</scope>
    <source>
        <strain evidence="9">CBS 733.88</strain>
    </source>
</reference>
<evidence type="ECO:0000256" key="3">
    <source>
        <dbReference type="ARBA" id="ARBA00022723"/>
    </source>
</evidence>
<keyword evidence="5 7" id="KW-0408">Iron</keyword>
<dbReference type="EMBL" id="BROQ01000115">
    <property type="protein sequence ID" value="GKZ25551.1"/>
    <property type="molecule type" value="Genomic_DNA"/>
</dbReference>
<dbReference type="InterPro" id="IPR036396">
    <property type="entry name" value="Cyt_P450_sf"/>
</dbReference>
<evidence type="ECO:0000256" key="8">
    <source>
        <dbReference type="RuleBase" id="RU000461"/>
    </source>
</evidence>
<evidence type="ECO:0008006" key="11">
    <source>
        <dbReference type="Google" id="ProtNLM"/>
    </source>
</evidence>
<dbReference type="Pfam" id="PF00067">
    <property type="entry name" value="p450"/>
    <property type="match status" value="1"/>
</dbReference>
<organism evidence="9 10">
    <name type="scientific">Aspergillus brasiliensis</name>
    <dbReference type="NCBI Taxonomy" id="319629"/>
    <lineage>
        <taxon>Eukaryota</taxon>
        <taxon>Fungi</taxon>
        <taxon>Dikarya</taxon>
        <taxon>Ascomycota</taxon>
        <taxon>Pezizomycotina</taxon>
        <taxon>Eurotiomycetes</taxon>
        <taxon>Eurotiomycetidae</taxon>
        <taxon>Eurotiales</taxon>
        <taxon>Aspergillaceae</taxon>
        <taxon>Aspergillus</taxon>
        <taxon>Aspergillus subgen. Circumdati</taxon>
    </lineage>
</organism>
<keyword evidence="3 7" id="KW-0479">Metal-binding</keyword>
<protein>
    <recommendedName>
        <fullName evidence="11">Ent-kaurene oxidase</fullName>
    </recommendedName>
</protein>
<dbReference type="InterPro" id="IPR001128">
    <property type="entry name" value="Cyt_P450"/>
</dbReference>
<evidence type="ECO:0000256" key="7">
    <source>
        <dbReference type="PIRSR" id="PIRSR602403-1"/>
    </source>
</evidence>
<evidence type="ECO:0000313" key="9">
    <source>
        <dbReference type="EMBL" id="GKZ25551.1"/>
    </source>
</evidence>
<dbReference type="PRINTS" id="PR00465">
    <property type="entry name" value="EP450IV"/>
</dbReference>
<evidence type="ECO:0000256" key="2">
    <source>
        <dbReference type="ARBA" id="ARBA00010617"/>
    </source>
</evidence>
<dbReference type="PANTHER" id="PTHR46206:SF6">
    <property type="entry name" value="CYTOCHROME P450 MONOOXYGENASE AN1598-RELATED"/>
    <property type="match status" value="1"/>
</dbReference>
<gene>
    <name evidence="9" type="ORF">AbraCBS73388_001193</name>
</gene>
<dbReference type="AlphaFoldDB" id="A0A9W6DS79"/>
<evidence type="ECO:0000313" key="10">
    <source>
        <dbReference type="Proteomes" id="UP001143548"/>
    </source>
</evidence>